<reference evidence="4 5" key="1">
    <citation type="submission" date="2017-02" db="EMBL/GenBank/DDBJ databases">
        <authorList>
            <person name="Peterson S.W."/>
        </authorList>
    </citation>
    <scope>NUCLEOTIDE SEQUENCE [LARGE SCALE GENOMIC DNA]</scope>
    <source>
        <strain evidence="4 5">ATCC BAA-908</strain>
    </source>
</reference>
<dbReference type="PANTHER" id="PTHR33495:SF14">
    <property type="entry name" value="ANTI-SIGMA FACTOR ANTAGONIST"/>
    <property type="match status" value="1"/>
</dbReference>
<evidence type="ECO:0000313" key="4">
    <source>
        <dbReference type="EMBL" id="SJZ52027.1"/>
    </source>
</evidence>
<protein>
    <recommendedName>
        <fullName evidence="2">Anti-sigma factor antagonist</fullName>
    </recommendedName>
</protein>
<evidence type="ECO:0000256" key="2">
    <source>
        <dbReference type="RuleBase" id="RU003749"/>
    </source>
</evidence>
<evidence type="ECO:0000259" key="3">
    <source>
        <dbReference type="PROSITE" id="PS50801"/>
    </source>
</evidence>
<dbReference type="Proteomes" id="UP000190423">
    <property type="component" value="Unassembled WGS sequence"/>
</dbReference>
<keyword evidence="5" id="KW-1185">Reference proteome</keyword>
<accession>A0A1T4LBX6</accession>
<dbReference type="RefSeq" id="WP_078933437.1">
    <property type="nucleotide sequence ID" value="NZ_FUWG01000011.1"/>
</dbReference>
<dbReference type="Pfam" id="PF01740">
    <property type="entry name" value="STAS"/>
    <property type="match status" value="1"/>
</dbReference>
<gene>
    <name evidence="4" type="ORF">SAMN02745149_01525</name>
</gene>
<dbReference type="SUPFAM" id="SSF52091">
    <property type="entry name" value="SpoIIaa-like"/>
    <property type="match status" value="1"/>
</dbReference>
<dbReference type="AlphaFoldDB" id="A0A1T4LBX6"/>
<sequence length="98" mass="10852">MIIENRIEGSKKTVLISGRLDSVSSPELENHLNELFSGTELLVLDLKNLEYISSAGLRVILGVNKKMTGNRRCVIINVCDAVMEIFEVTGFADILTIE</sequence>
<dbReference type="InterPro" id="IPR002645">
    <property type="entry name" value="STAS_dom"/>
</dbReference>
<dbReference type="NCBIfam" id="TIGR00377">
    <property type="entry name" value="ant_ant_sig"/>
    <property type="match status" value="1"/>
</dbReference>
<name>A0A1T4LBX6_TREPO</name>
<comment type="similarity">
    <text evidence="1 2">Belongs to the anti-sigma-factor antagonist family.</text>
</comment>
<dbReference type="InterPro" id="IPR036513">
    <property type="entry name" value="STAS_dom_sf"/>
</dbReference>
<feature type="domain" description="STAS" evidence="3">
    <location>
        <begin position="16"/>
        <end position="98"/>
    </location>
</feature>
<evidence type="ECO:0000313" key="5">
    <source>
        <dbReference type="Proteomes" id="UP000190423"/>
    </source>
</evidence>
<proteinExistence type="inferred from homology"/>
<dbReference type="GO" id="GO:0043856">
    <property type="term" value="F:anti-sigma factor antagonist activity"/>
    <property type="evidence" value="ECO:0007669"/>
    <property type="project" value="InterPro"/>
</dbReference>
<dbReference type="PANTHER" id="PTHR33495">
    <property type="entry name" value="ANTI-SIGMA FACTOR ANTAGONIST TM_1081-RELATED-RELATED"/>
    <property type="match status" value="1"/>
</dbReference>
<dbReference type="PROSITE" id="PS50801">
    <property type="entry name" value="STAS"/>
    <property type="match status" value="1"/>
</dbReference>
<dbReference type="OrthoDB" id="9794628at2"/>
<dbReference type="Gene3D" id="3.30.750.24">
    <property type="entry name" value="STAS domain"/>
    <property type="match status" value="1"/>
</dbReference>
<dbReference type="GeneID" id="78316814"/>
<evidence type="ECO:0000256" key="1">
    <source>
        <dbReference type="ARBA" id="ARBA00009013"/>
    </source>
</evidence>
<dbReference type="EMBL" id="FUWG01000011">
    <property type="protein sequence ID" value="SJZ52027.1"/>
    <property type="molecule type" value="Genomic_DNA"/>
</dbReference>
<organism evidence="4 5">
    <name type="scientific">Treponema porcinum</name>
    <dbReference type="NCBI Taxonomy" id="261392"/>
    <lineage>
        <taxon>Bacteria</taxon>
        <taxon>Pseudomonadati</taxon>
        <taxon>Spirochaetota</taxon>
        <taxon>Spirochaetia</taxon>
        <taxon>Spirochaetales</taxon>
        <taxon>Treponemataceae</taxon>
        <taxon>Treponema</taxon>
    </lineage>
</organism>
<dbReference type="CDD" id="cd07043">
    <property type="entry name" value="STAS_anti-anti-sigma_factors"/>
    <property type="match status" value="1"/>
</dbReference>
<dbReference type="InterPro" id="IPR003658">
    <property type="entry name" value="Anti-sigma_ant"/>
</dbReference>
<dbReference type="STRING" id="261392.SAMN02745149_01525"/>